<keyword evidence="3" id="KW-1185">Reference proteome</keyword>
<dbReference type="OrthoDB" id="696558at2759"/>
<proteinExistence type="predicted"/>
<dbReference type="SMART" id="SM00499">
    <property type="entry name" value="AAI"/>
    <property type="match status" value="1"/>
</dbReference>
<dbReference type="PANTHER" id="PTHR31731">
    <property type="match status" value="1"/>
</dbReference>
<dbReference type="Pfam" id="PF14547">
    <property type="entry name" value="Hydrophob_seed"/>
    <property type="match status" value="1"/>
</dbReference>
<dbReference type="Gene3D" id="1.10.110.10">
    <property type="entry name" value="Plant lipid-transfer and hydrophobic proteins"/>
    <property type="match status" value="1"/>
</dbReference>
<name>A0A9Q1KQ26_9CARY</name>
<comment type="caution">
    <text evidence="2">The sequence shown here is derived from an EMBL/GenBank/DDBJ whole genome shotgun (WGS) entry which is preliminary data.</text>
</comment>
<dbReference type="InterPro" id="IPR051636">
    <property type="entry name" value="Plant_LTP/defense-related"/>
</dbReference>
<dbReference type="EMBL" id="JAKOGI010000039">
    <property type="protein sequence ID" value="KAJ8447322.1"/>
    <property type="molecule type" value="Genomic_DNA"/>
</dbReference>
<gene>
    <name evidence="2" type="ORF">Cgig2_013099</name>
</gene>
<reference evidence="2" key="1">
    <citation type="submission" date="2022-04" db="EMBL/GenBank/DDBJ databases">
        <title>Carnegiea gigantea Genome sequencing and assembly v2.</title>
        <authorList>
            <person name="Copetti D."/>
            <person name="Sanderson M.J."/>
            <person name="Burquez A."/>
            <person name="Wojciechowski M.F."/>
        </authorList>
    </citation>
    <scope>NUCLEOTIDE SEQUENCE</scope>
    <source>
        <strain evidence="2">SGP5-SGP5p</strain>
        <tissue evidence="2">Aerial part</tissue>
    </source>
</reference>
<dbReference type="CDD" id="cd01958">
    <property type="entry name" value="HPS_like"/>
    <property type="match status" value="1"/>
</dbReference>
<feature type="domain" description="Bifunctional inhibitor/plant lipid transfer protein/seed storage helical" evidence="1">
    <location>
        <begin position="250"/>
        <end position="332"/>
    </location>
</feature>
<evidence type="ECO:0000313" key="2">
    <source>
        <dbReference type="EMBL" id="KAJ8447322.1"/>
    </source>
</evidence>
<evidence type="ECO:0000259" key="1">
    <source>
        <dbReference type="SMART" id="SM00499"/>
    </source>
</evidence>
<sequence>MRAKWAVWQENLVLERLRNAHGNSTKERQRAIQLTRSSLKIVSTWYVSEARNCNVAIANHDRIENLFFRIYPSFAPPLNHPLVQPPTHRFNSDHLRVELDQLGQPKPSREIIQIRRHFRVTRKISRVPVLSIREGEVREPHQGPGQVGSEREIQAAVNHLVTQRVRLATARFSNQRLAQAKHSGKHQLMTTSMDAEHKMKDLVTTRVAALVLLSSIISLAWITPSQSISSYPPSSPKPKCPPIPTPEAKCPRDTLKFGGCTSWLGLVSGVVGAKPSPKCCTLLQGISELEAALCLCTALKANVLGVVHIEMSIAISMMLSGCKKKIPEGFKC</sequence>
<accession>A0A9Q1KQ26</accession>
<dbReference type="InterPro" id="IPR036312">
    <property type="entry name" value="Bifun_inhib/LTP/seed_sf"/>
</dbReference>
<evidence type="ECO:0000313" key="3">
    <source>
        <dbReference type="Proteomes" id="UP001153076"/>
    </source>
</evidence>
<dbReference type="InterPro" id="IPR016140">
    <property type="entry name" value="Bifunc_inhib/LTP/seed_store"/>
</dbReference>
<dbReference type="Proteomes" id="UP001153076">
    <property type="component" value="Unassembled WGS sequence"/>
</dbReference>
<dbReference type="InterPro" id="IPR027923">
    <property type="entry name" value="Hydrophob_seed_dom"/>
</dbReference>
<protein>
    <recommendedName>
        <fullName evidence="1">Bifunctional inhibitor/plant lipid transfer protein/seed storage helical domain-containing protein</fullName>
    </recommendedName>
</protein>
<dbReference type="SUPFAM" id="SSF47699">
    <property type="entry name" value="Bifunctional inhibitor/lipid-transfer protein/seed storage 2S albumin"/>
    <property type="match status" value="1"/>
</dbReference>
<organism evidence="2 3">
    <name type="scientific">Carnegiea gigantea</name>
    <dbReference type="NCBI Taxonomy" id="171969"/>
    <lineage>
        <taxon>Eukaryota</taxon>
        <taxon>Viridiplantae</taxon>
        <taxon>Streptophyta</taxon>
        <taxon>Embryophyta</taxon>
        <taxon>Tracheophyta</taxon>
        <taxon>Spermatophyta</taxon>
        <taxon>Magnoliopsida</taxon>
        <taxon>eudicotyledons</taxon>
        <taxon>Gunneridae</taxon>
        <taxon>Pentapetalae</taxon>
        <taxon>Caryophyllales</taxon>
        <taxon>Cactineae</taxon>
        <taxon>Cactaceae</taxon>
        <taxon>Cactoideae</taxon>
        <taxon>Echinocereeae</taxon>
        <taxon>Carnegiea</taxon>
    </lineage>
</organism>
<dbReference type="AlphaFoldDB" id="A0A9Q1KQ26"/>